<dbReference type="InterPro" id="IPR026270">
    <property type="entry name" value="SRP72"/>
</dbReference>
<evidence type="ECO:0000259" key="11">
    <source>
        <dbReference type="Pfam" id="PF08492"/>
    </source>
</evidence>
<keyword evidence="12" id="KW-1185">Reference proteome</keyword>
<feature type="compositionally biased region" description="Basic residues" evidence="10">
    <location>
        <begin position="550"/>
        <end position="560"/>
    </location>
</feature>
<proteinExistence type="inferred from homology"/>
<feature type="compositionally biased region" description="Polar residues" evidence="10">
    <location>
        <begin position="616"/>
        <end position="625"/>
    </location>
</feature>
<keyword evidence="5 9" id="KW-0963">Cytoplasm</keyword>
<dbReference type="Pfam" id="PF08492">
    <property type="entry name" value="SRP72"/>
    <property type="match status" value="1"/>
</dbReference>
<evidence type="ECO:0000256" key="9">
    <source>
        <dbReference type="PIRNR" id="PIRNR038922"/>
    </source>
</evidence>
<dbReference type="InterPro" id="IPR011990">
    <property type="entry name" value="TPR-like_helical_dom_sf"/>
</dbReference>
<dbReference type="InterPro" id="IPR019734">
    <property type="entry name" value="TPR_rpt"/>
</dbReference>
<keyword evidence="8 9" id="KW-0687">Ribonucleoprotein</keyword>
<dbReference type="SMART" id="SM00028">
    <property type="entry name" value="TPR"/>
    <property type="match status" value="4"/>
</dbReference>
<dbReference type="Pfam" id="PF13181">
    <property type="entry name" value="TPR_8"/>
    <property type="match status" value="1"/>
</dbReference>
<name>A0ABM0GNL5_SACKO</name>
<dbReference type="InterPro" id="IPR013699">
    <property type="entry name" value="Signal_recog_part_SRP72_RNA-bd"/>
</dbReference>
<feature type="region of interest" description="Disordered" evidence="10">
    <location>
        <begin position="531"/>
        <end position="668"/>
    </location>
</feature>
<organism evidence="12 13">
    <name type="scientific">Saccoglossus kowalevskii</name>
    <name type="common">Acorn worm</name>
    <dbReference type="NCBI Taxonomy" id="10224"/>
    <lineage>
        <taxon>Eukaryota</taxon>
        <taxon>Metazoa</taxon>
        <taxon>Hemichordata</taxon>
        <taxon>Enteropneusta</taxon>
        <taxon>Harrimaniidae</taxon>
        <taxon>Saccoglossus</taxon>
    </lineage>
</organism>
<comment type="subcellular location">
    <subcellularLocation>
        <location evidence="2 9">Cytoplasm</location>
    </subcellularLocation>
    <subcellularLocation>
        <location evidence="1">Endoplasmic reticulum</location>
    </subcellularLocation>
</comment>
<evidence type="ECO:0000256" key="7">
    <source>
        <dbReference type="ARBA" id="ARBA00023135"/>
    </source>
</evidence>
<dbReference type="PANTHER" id="PTHR14094">
    <property type="entry name" value="SIGNAL RECOGNITION PARTICLE 72"/>
    <property type="match status" value="1"/>
</dbReference>
<sequence>MAQVEVNLSALFTELNKHGQNGDYDRAIKVTNKILKAAPGDKKAFHCKVICLIQQSDFRQALKVLQDNSNLSSELTFEKAYCQYRLNAVRDALSTIRDTINPDIKLKELEGQVLYRLEEYEDCLDVYRDVIKNTSDDYEEERHTNLSAVTAALQIWGDKNVDDYGLTEDTFELCYNKACFLLGQGNIKAAEKKLREAESLCRQMLEDDTDITEEEIEEELSGIHVQHAYTLQLLGKNDKALKLYNQVVKSKPSDIGLMAVACNNIITLNKDQNVFDSKKKMKAATADGLEHKLTREQRNTIALNKCLLLMYTNQADAFKKSVKNLKSNSNSDVPFLIEAAQLCREKHVNKAIQSLKEYLEVQSNPSVRVQLTLSQLHLMQGNVGQACKVLRSIEELKHHLGMVSTLVSLYMSLEDVDTAIEILDNAVHYYRKNRGPKGCLQSLLKENANFKLRHGRSEQAVQMLEDLRRANPNDMHTLAQLISAYAQFNPVKAQQLSEELPSIAESAEDINVDALENSAFLFGPKYLKKASKPESIEKKAAQPQQDLIQKKKKKKRRGKLPKSYDTNVDPDPERWLPKRERSYYKGRKKDKKGMNVGKGTQGAASSSAYNDLDASKPSSTPSSPRAGTVPPSSASSTASSQPGPRQQKSAAAARKKPKKKGGKKGGGW</sequence>
<evidence type="ECO:0000256" key="6">
    <source>
        <dbReference type="ARBA" id="ARBA00022824"/>
    </source>
</evidence>
<evidence type="ECO:0000256" key="5">
    <source>
        <dbReference type="ARBA" id="ARBA00022490"/>
    </source>
</evidence>
<evidence type="ECO:0000256" key="10">
    <source>
        <dbReference type="SAM" id="MobiDB-lite"/>
    </source>
</evidence>
<keyword evidence="7 9" id="KW-0733">Signal recognition particle</keyword>
<evidence type="ECO:0000313" key="13">
    <source>
        <dbReference type="RefSeq" id="XP_002733922.1"/>
    </source>
</evidence>
<evidence type="ECO:0000256" key="2">
    <source>
        <dbReference type="ARBA" id="ARBA00004496"/>
    </source>
</evidence>
<evidence type="ECO:0000256" key="8">
    <source>
        <dbReference type="ARBA" id="ARBA00023274"/>
    </source>
</evidence>
<dbReference type="Proteomes" id="UP000694865">
    <property type="component" value="Unplaced"/>
</dbReference>
<dbReference type="PIRSF" id="PIRSF038922">
    <property type="entry name" value="SRP72"/>
    <property type="match status" value="1"/>
</dbReference>
<feature type="compositionally biased region" description="Basic and acidic residues" evidence="10">
    <location>
        <begin position="531"/>
        <end position="540"/>
    </location>
</feature>
<feature type="compositionally biased region" description="Basic residues" evidence="10">
    <location>
        <begin position="653"/>
        <end position="668"/>
    </location>
</feature>
<evidence type="ECO:0000256" key="3">
    <source>
        <dbReference type="ARBA" id="ARBA00007676"/>
    </source>
</evidence>
<feature type="compositionally biased region" description="Basic and acidic residues" evidence="10">
    <location>
        <begin position="571"/>
        <end position="583"/>
    </location>
</feature>
<dbReference type="InterPro" id="IPR031545">
    <property type="entry name" value="SRP72_TPR-like"/>
</dbReference>
<evidence type="ECO:0000256" key="1">
    <source>
        <dbReference type="ARBA" id="ARBA00004240"/>
    </source>
</evidence>
<comment type="function">
    <text evidence="9">Component of the signal recognition particle (SRP) complex, a ribonucleoprotein complex that mediates the cotranslational targeting of secretory and membrane proteins to the endoplasmic reticulum (ER).</text>
</comment>
<evidence type="ECO:0000256" key="4">
    <source>
        <dbReference type="ARBA" id="ARBA00018350"/>
    </source>
</evidence>
<reference evidence="13" key="1">
    <citation type="submission" date="2025-08" db="UniProtKB">
        <authorList>
            <consortium name="RefSeq"/>
        </authorList>
    </citation>
    <scope>IDENTIFICATION</scope>
    <source>
        <tissue evidence="13">Testes</tissue>
    </source>
</reference>
<keyword evidence="6" id="KW-0256">Endoplasmic reticulum</keyword>
<dbReference type="Pfam" id="PF17004">
    <property type="entry name" value="SRP_TPR_like"/>
    <property type="match status" value="1"/>
</dbReference>
<protein>
    <recommendedName>
        <fullName evidence="4 9">Signal recognition particle subunit SRP72</fullName>
    </recommendedName>
</protein>
<gene>
    <name evidence="13" type="primary">LOC100367514</name>
</gene>
<feature type="domain" description="Signal recognition particle SRP72 subunit RNA-binding" evidence="11">
    <location>
        <begin position="536"/>
        <end position="585"/>
    </location>
</feature>
<comment type="similarity">
    <text evidence="3 9">Belongs to the SRP72 family.</text>
</comment>
<dbReference type="Gene3D" id="1.25.40.10">
    <property type="entry name" value="Tetratricopeptide repeat domain"/>
    <property type="match status" value="3"/>
</dbReference>
<accession>A0ABM0GNL5</accession>
<evidence type="ECO:0000313" key="12">
    <source>
        <dbReference type="Proteomes" id="UP000694865"/>
    </source>
</evidence>
<dbReference type="GeneID" id="100367514"/>
<dbReference type="SUPFAM" id="SSF48452">
    <property type="entry name" value="TPR-like"/>
    <property type="match status" value="2"/>
</dbReference>
<dbReference type="PANTHER" id="PTHR14094:SF9">
    <property type="entry name" value="SIGNAL RECOGNITION PARTICLE SUBUNIT SRP72"/>
    <property type="match status" value="1"/>
</dbReference>
<dbReference type="RefSeq" id="XP_002733922.1">
    <property type="nucleotide sequence ID" value="XM_002733876.2"/>
</dbReference>